<keyword evidence="1" id="KW-0472">Membrane</keyword>
<dbReference type="SMART" id="SM00304">
    <property type="entry name" value="HAMP"/>
    <property type="match status" value="1"/>
</dbReference>
<dbReference type="InterPro" id="IPR035919">
    <property type="entry name" value="EAL_sf"/>
</dbReference>
<dbReference type="InterPro" id="IPR050706">
    <property type="entry name" value="Cyclic-di-GMP_PDE-like"/>
</dbReference>
<dbReference type="Proteomes" id="UP000251123">
    <property type="component" value="Unassembled WGS sequence"/>
</dbReference>
<accession>A0A2X3CJE4</accession>
<dbReference type="AlphaFoldDB" id="A0A2X3CJE4"/>
<dbReference type="GO" id="GO:0016020">
    <property type="term" value="C:membrane"/>
    <property type="evidence" value="ECO:0007669"/>
    <property type="project" value="InterPro"/>
</dbReference>
<dbReference type="InterPro" id="IPR003660">
    <property type="entry name" value="HAMP_dom"/>
</dbReference>
<evidence type="ECO:0000313" key="6">
    <source>
        <dbReference type="Proteomes" id="UP000251123"/>
    </source>
</evidence>
<evidence type="ECO:0000313" key="5">
    <source>
        <dbReference type="EMBL" id="SQC17142.1"/>
    </source>
</evidence>
<dbReference type="Gene3D" id="6.10.340.10">
    <property type="match status" value="1"/>
</dbReference>
<dbReference type="PANTHER" id="PTHR33121:SF77">
    <property type="entry name" value="CYCLIC DI-GMP PHOSPHODIESTERASE PDEK-RELATED"/>
    <property type="match status" value="1"/>
</dbReference>
<dbReference type="SMART" id="SM00052">
    <property type="entry name" value="EAL"/>
    <property type="match status" value="1"/>
</dbReference>
<feature type="domain" description="EAL" evidence="2">
    <location>
        <begin position="418"/>
        <end position="671"/>
    </location>
</feature>
<dbReference type="SMART" id="SM00267">
    <property type="entry name" value="GGDEF"/>
    <property type="match status" value="1"/>
</dbReference>
<dbReference type="SUPFAM" id="SSF55073">
    <property type="entry name" value="Nucleotide cyclase"/>
    <property type="match status" value="1"/>
</dbReference>
<feature type="transmembrane region" description="Helical" evidence="1">
    <location>
        <begin position="20"/>
        <end position="44"/>
    </location>
</feature>
<feature type="domain" description="HAMP" evidence="3">
    <location>
        <begin position="189"/>
        <end position="245"/>
    </location>
</feature>
<gene>
    <name evidence="5" type="primary">yhjK</name>
    <name evidence="5" type="ORF">NCTC9601_04501</name>
</gene>
<feature type="transmembrane region" description="Helical" evidence="1">
    <location>
        <begin position="160"/>
        <end position="185"/>
    </location>
</feature>
<dbReference type="Gene3D" id="3.20.20.450">
    <property type="entry name" value="EAL domain"/>
    <property type="match status" value="1"/>
</dbReference>
<organism evidence="5 6">
    <name type="scientific">Klebsiella pneumoniae</name>
    <dbReference type="NCBI Taxonomy" id="573"/>
    <lineage>
        <taxon>Bacteria</taxon>
        <taxon>Pseudomonadati</taxon>
        <taxon>Pseudomonadota</taxon>
        <taxon>Gammaproteobacteria</taxon>
        <taxon>Enterobacterales</taxon>
        <taxon>Enterobacteriaceae</taxon>
        <taxon>Klebsiella/Raoultella group</taxon>
        <taxon>Klebsiella</taxon>
        <taxon>Klebsiella pneumoniae complex</taxon>
    </lineage>
</organism>
<dbReference type="CDD" id="cd01948">
    <property type="entry name" value="EAL"/>
    <property type="match status" value="1"/>
</dbReference>
<dbReference type="Pfam" id="PF17154">
    <property type="entry name" value="GAPES3"/>
    <property type="match status" value="1"/>
</dbReference>
<keyword evidence="1" id="KW-1133">Transmembrane helix</keyword>
<dbReference type="PROSITE" id="PS50883">
    <property type="entry name" value="EAL"/>
    <property type="match status" value="1"/>
</dbReference>
<proteinExistence type="predicted"/>
<evidence type="ECO:0000259" key="3">
    <source>
        <dbReference type="PROSITE" id="PS50885"/>
    </source>
</evidence>
<dbReference type="EMBL" id="UASN01000022">
    <property type="protein sequence ID" value="SQC17142.1"/>
    <property type="molecule type" value="Genomic_DNA"/>
</dbReference>
<dbReference type="GO" id="GO:0071111">
    <property type="term" value="F:cyclic-guanylate-specific phosphodiesterase activity"/>
    <property type="evidence" value="ECO:0007669"/>
    <property type="project" value="InterPro"/>
</dbReference>
<feature type="domain" description="GGDEF" evidence="4">
    <location>
        <begin position="277"/>
        <end position="409"/>
    </location>
</feature>
<dbReference type="SUPFAM" id="SSF141868">
    <property type="entry name" value="EAL domain-like"/>
    <property type="match status" value="1"/>
</dbReference>
<name>A0A2X3CJE4_KLEPN</name>
<evidence type="ECO:0000259" key="4">
    <source>
        <dbReference type="PROSITE" id="PS50887"/>
    </source>
</evidence>
<dbReference type="InterPro" id="IPR029787">
    <property type="entry name" value="Nucleotide_cyclase"/>
</dbReference>
<dbReference type="InterPro" id="IPR043128">
    <property type="entry name" value="Rev_trsase/Diguanyl_cyclase"/>
</dbReference>
<sequence length="677" mass="76088">MYSVSVENTVARQPFTYNQQMAMVASVSMAFVLVFCTILLFHFVQQSRFTTATQLESIARSVREPLSAAILKADIPEAEAILSRIQPAGIVSRADVVLPNQFQALRMRFIPERPVPVTVTRLFELPVQISLPIYSLERPANPQPLAYLVLQADSYRMYKFVMSALATLVTAYLLLVLMLTVALTWCINRLMVRPLRRIARELNDLSQQERLGHQLTLPRLHHDDEIGMLVRSYNRNQQSLVRQHDELSIQSTRFPVSELPNKAFLLAMLEQTVARPQSAALIVVACETLQDAVGVLKESQREMLLLTLVEKLRAAIPPQMVLAQVSGYDFAILADGLAEPWQAVTLSKQVLTIINERLPLHGLQLRPYASVGIAMFHAGLSAEQFYRRAVSAAVTARRKGKNQIEFFDPEQMEKAQRRLMEEHDIMTALDNQQFAIWLQPQVACASGEICGAEVLLRQRQADGSWSLPPSLIERIESCGLIIPVGYWVMEEACRQLAAWQSQGIMLPLSVNVSLLQLLEHDRGEEMLKLIARYRIAPGTLILEVTESCRMDDPQDVMARLRPLREAGVQIALDDFGMGYAGLHQLQQMKALPVDILKIDKVFIDMLPEDVSMVPAMIQLARGLSLRIVAEGVENDAQRRWLQAAGVEVLQGHLFGCALPQEAFSARYLSPVREDENL</sequence>
<dbReference type="PANTHER" id="PTHR33121">
    <property type="entry name" value="CYCLIC DI-GMP PHOSPHODIESTERASE PDEF"/>
    <property type="match status" value="1"/>
</dbReference>
<keyword evidence="1" id="KW-0812">Transmembrane</keyword>
<dbReference type="Pfam" id="PF00563">
    <property type="entry name" value="EAL"/>
    <property type="match status" value="1"/>
</dbReference>
<evidence type="ECO:0000259" key="2">
    <source>
        <dbReference type="PROSITE" id="PS50883"/>
    </source>
</evidence>
<reference evidence="5 6" key="1">
    <citation type="submission" date="2018-06" db="EMBL/GenBank/DDBJ databases">
        <authorList>
            <consortium name="Pathogen Informatics"/>
            <person name="Doyle S."/>
        </authorList>
    </citation>
    <scope>NUCLEOTIDE SEQUENCE [LARGE SCALE GENOMIC DNA]</scope>
    <source>
        <strain evidence="5 6">NCTC9601</strain>
    </source>
</reference>
<dbReference type="InterPro" id="IPR000160">
    <property type="entry name" value="GGDEF_dom"/>
</dbReference>
<dbReference type="GO" id="GO:0007165">
    <property type="term" value="P:signal transduction"/>
    <property type="evidence" value="ECO:0007669"/>
    <property type="project" value="InterPro"/>
</dbReference>
<dbReference type="PROSITE" id="PS50887">
    <property type="entry name" value="GGDEF"/>
    <property type="match status" value="1"/>
</dbReference>
<dbReference type="Pfam" id="PF00672">
    <property type="entry name" value="HAMP"/>
    <property type="match status" value="1"/>
</dbReference>
<evidence type="ECO:0000256" key="1">
    <source>
        <dbReference type="SAM" id="Phobius"/>
    </source>
</evidence>
<dbReference type="NCBIfam" id="NF008807">
    <property type="entry name" value="PRK11829.1"/>
    <property type="match status" value="1"/>
</dbReference>
<dbReference type="Pfam" id="PF00990">
    <property type="entry name" value="GGDEF"/>
    <property type="match status" value="1"/>
</dbReference>
<dbReference type="Gene3D" id="3.30.70.270">
    <property type="match status" value="1"/>
</dbReference>
<dbReference type="InterPro" id="IPR001633">
    <property type="entry name" value="EAL_dom"/>
</dbReference>
<dbReference type="PROSITE" id="PS50885">
    <property type="entry name" value="HAMP"/>
    <property type="match status" value="1"/>
</dbReference>
<dbReference type="InterPro" id="IPR033419">
    <property type="entry name" value="GAPES3"/>
</dbReference>
<protein>
    <submittedName>
        <fullName evidence="5">Protein yhjK</fullName>
    </submittedName>
</protein>